<evidence type="ECO:0000256" key="6">
    <source>
        <dbReference type="ARBA" id="ARBA00022741"/>
    </source>
</evidence>
<dbReference type="GO" id="GO:0016740">
    <property type="term" value="F:transferase activity"/>
    <property type="evidence" value="ECO:0007669"/>
    <property type="project" value="UniProtKB-ARBA"/>
</dbReference>
<reference evidence="14 15" key="1">
    <citation type="submission" date="2016-09" db="EMBL/GenBank/DDBJ databases">
        <title>Genome sequence of Eubacterium angustum.</title>
        <authorList>
            <person name="Poehlein A."/>
            <person name="Daniel R."/>
        </authorList>
    </citation>
    <scope>NUCLEOTIDE SEQUENCE [LARGE SCALE GENOMIC DNA]</scope>
    <source>
        <strain evidence="14 15">DSM 1989</strain>
    </source>
</reference>
<feature type="binding site" evidence="12">
    <location>
        <begin position="81"/>
        <end position="83"/>
    </location>
    <ligand>
        <name>L-histidine</name>
        <dbReference type="ChEBI" id="CHEBI:57595"/>
    </ligand>
</feature>
<feature type="binding site" evidence="12">
    <location>
        <begin position="261"/>
        <end position="262"/>
    </location>
    <ligand>
        <name>L-histidine</name>
        <dbReference type="ChEBI" id="CHEBI:57595"/>
    </ligand>
</feature>
<dbReference type="SUPFAM" id="SSF52954">
    <property type="entry name" value="Class II aaRS ABD-related"/>
    <property type="match status" value="1"/>
</dbReference>
<dbReference type="Pfam" id="PF13393">
    <property type="entry name" value="tRNA-synt_His"/>
    <property type="match status" value="1"/>
</dbReference>
<dbReference type="PIRSF" id="PIRSF001549">
    <property type="entry name" value="His-tRNA_synth"/>
    <property type="match status" value="1"/>
</dbReference>
<dbReference type="InterPro" id="IPR015807">
    <property type="entry name" value="His-tRNA-ligase"/>
</dbReference>
<keyword evidence="9 11" id="KW-0030">Aminoacyl-tRNA synthetase</keyword>
<dbReference type="GO" id="GO:0140096">
    <property type="term" value="F:catalytic activity, acting on a protein"/>
    <property type="evidence" value="ECO:0007669"/>
    <property type="project" value="UniProtKB-ARBA"/>
</dbReference>
<evidence type="ECO:0000313" key="14">
    <source>
        <dbReference type="EMBL" id="OHW62609.1"/>
    </source>
</evidence>
<evidence type="ECO:0000259" key="13">
    <source>
        <dbReference type="PROSITE" id="PS50862"/>
    </source>
</evidence>
<dbReference type="Gene3D" id="3.30.930.10">
    <property type="entry name" value="Bira Bifunctional Protein, Domain 2"/>
    <property type="match status" value="1"/>
</dbReference>
<keyword evidence="15" id="KW-1185">Reference proteome</keyword>
<dbReference type="InterPro" id="IPR041715">
    <property type="entry name" value="HisRS-like_core"/>
</dbReference>
<dbReference type="HAMAP" id="MF_00127">
    <property type="entry name" value="His_tRNA_synth"/>
    <property type="match status" value="1"/>
</dbReference>
<sequence>MLVKGPRGTNDVMPSESYKWQYLECKFREACRKFGYSEIRTPVFEHTELFERGVGETTDVVQKEMYTFNDKGDRSITLKPEGTAPVVRSFIENKLYAEAQPSKIYYITPCFRYERPQAGRLRAFHQFGAEVFGSGESSMDAEVMALVDSFLKGLGLKNIELRINSIGCPTCRNEYNEKLKSYLAPKLEKLCDTCVGRYDKNPMRILDCKNESCQAEIGDAPKMIDNLCGECETHFAETKKYLDALNVEYVVDPKIVRGLDYYTKTAFEFISRDIGTQATVSGGGRYDGLVESLGGKPTPAVGFGMGIERLILTLESCGIEIPKPEGLDIFIVSMGENADLEAFKILNRIRAAGLSGDKDYLGRSTKAQFKYADKKNARYTVIIGDDELEKGVVSLKNMETGEQVQVEIDKLEQAIMGGN</sequence>
<dbReference type="CDD" id="cd00773">
    <property type="entry name" value="HisRS-like_core"/>
    <property type="match status" value="1"/>
</dbReference>
<dbReference type="EMBL" id="MKIE01000003">
    <property type="protein sequence ID" value="OHW62609.1"/>
    <property type="molecule type" value="Genomic_DNA"/>
</dbReference>
<evidence type="ECO:0000313" key="15">
    <source>
        <dbReference type="Proteomes" id="UP000180254"/>
    </source>
</evidence>
<keyword evidence="5 11" id="KW-0436">Ligase</keyword>
<evidence type="ECO:0000256" key="12">
    <source>
        <dbReference type="PIRSR" id="PIRSR001549-1"/>
    </source>
</evidence>
<feature type="binding site" evidence="12">
    <location>
        <position position="130"/>
    </location>
    <ligand>
        <name>L-histidine</name>
        <dbReference type="ChEBI" id="CHEBI:57595"/>
    </ligand>
</feature>
<comment type="catalytic activity">
    <reaction evidence="10 11">
        <text>tRNA(His) + L-histidine + ATP = L-histidyl-tRNA(His) + AMP + diphosphate + H(+)</text>
        <dbReference type="Rhea" id="RHEA:17313"/>
        <dbReference type="Rhea" id="RHEA-COMP:9665"/>
        <dbReference type="Rhea" id="RHEA-COMP:9689"/>
        <dbReference type="ChEBI" id="CHEBI:15378"/>
        <dbReference type="ChEBI" id="CHEBI:30616"/>
        <dbReference type="ChEBI" id="CHEBI:33019"/>
        <dbReference type="ChEBI" id="CHEBI:57595"/>
        <dbReference type="ChEBI" id="CHEBI:78442"/>
        <dbReference type="ChEBI" id="CHEBI:78527"/>
        <dbReference type="ChEBI" id="CHEBI:456215"/>
        <dbReference type="EC" id="6.1.1.21"/>
    </reaction>
</comment>
<comment type="caution">
    <text evidence="14">The sequence shown here is derived from an EMBL/GenBank/DDBJ whole genome shotgun (WGS) entry which is preliminary data.</text>
</comment>
<dbReference type="InterPro" id="IPR033656">
    <property type="entry name" value="HisRS_anticodon"/>
</dbReference>
<dbReference type="PANTHER" id="PTHR43707:SF1">
    <property type="entry name" value="HISTIDINE--TRNA LIGASE, MITOCHONDRIAL-RELATED"/>
    <property type="match status" value="1"/>
</dbReference>
<dbReference type="GO" id="GO:0005524">
    <property type="term" value="F:ATP binding"/>
    <property type="evidence" value="ECO:0007669"/>
    <property type="project" value="UniProtKB-UniRule"/>
</dbReference>
<organism evidence="14 15">
    <name type="scientific">Andreesenia angusta</name>
    <dbReference type="NCBI Taxonomy" id="39480"/>
    <lineage>
        <taxon>Bacteria</taxon>
        <taxon>Bacillati</taxon>
        <taxon>Bacillota</taxon>
        <taxon>Tissierellia</taxon>
        <taxon>Tissierellales</taxon>
        <taxon>Gottschalkiaceae</taxon>
        <taxon>Andreesenia</taxon>
    </lineage>
</organism>
<dbReference type="InterPro" id="IPR004154">
    <property type="entry name" value="Anticodon-bd"/>
</dbReference>
<evidence type="ECO:0000256" key="8">
    <source>
        <dbReference type="ARBA" id="ARBA00022917"/>
    </source>
</evidence>
<dbReference type="GO" id="GO:0005737">
    <property type="term" value="C:cytoplasm"/>
    <property type="evidence" value="ECO:0007669"/>
    <property type="project" value="UniProtKB-SubCell"/>
</dbReference>
<keyword evidence="7 11" id="KW-0067">ATP-binding</keyword>
<evidence type="ECO:0000256" key="5">
    <source>
        <dbReference type="ARBA" id="ARBA00022598"/>
    </source>
</evidence>
<feature type="binding site" evidence="12">
    <location>
        <position position="257"/>
    </location>
    <ligand>
        <name>L-histidine</name>
        <dbReference type="ChEBI" id="CHEBI:57595"/>
    </ligand>
</feature>
<keyword evidence="6 11" id="KW-0547">Nucleotide-binding</keyword>
<dbReference type="EC" id="6.1.1.21" evidence="11"/>
<keyword evidence="4 11" id="KW-0963">Cytoplasm</keyword>
<feature type="binding site" evidence="12">
    <location>
        <position position="112"/>
    </location>
    <ligand>
        <name>L-histidine</name>
        <dbReference type="ChEBI" id="CHEBI:57595"/>
    </ligand>
</feature>
<dbReference type="OrthoDB" id="9800814at2"/>
<gene>
    <name evidence="11 14" type="primary">hisS</name>
    <name evidence="14" type="ORF">EUAN_11740</name>
</gene>
<dbReference type="GO" id="GO:0004821">
    <property type="term" value="F:histidine-tRNA ligase activity"/>
    <property type="evidence" value="ECO:0007669"/>
    <property type="project" value="UniProtKB-UniRule"/>
</dbReference>
<dbReference type="Pfam" id="PF03129">
    <property type="entry name" value="HGTP_anticodon"/>
    <property type="match status" value="1"/>
</dbReference>
<dbReference type="GO" id="GO:0006427">
    <property type="term" value="P:histidyl-tRNA aminoacylation"/>
    <property type="evidence" value="ECO:0007669"/>
    <property type="project" value="UniProtKB-UniRule"/>
</dbReference>
<feature type="domain" description="Aminoacyl-transfer RNA synthetases class-II family profile" evidence="13">
    <location>
        <begin position="27"/>
        <end position="322"/>
    </location>
</feature>
<dbReference type="InterPro" id="IPR006195">
    <property type="entry name" value="aa-tRNA-synth_II"/>
</dbReference>
<protein>
    <recommendedName>
        <fullName evidence="11">Histidine--tRNA ligase</fullName>
        <ecNumber evidence="11">6.1.1.21</ecNumber>
    </recommendedName>
    <alternativeName>
        <fullName evidence="11">Histidyl-tRNA synthetase</fullName>
        <shortName evidence="11">HisRS</shortName>
    </alternativeName>
</protein>
<dbReference type="InterPro" id="IPR004516">
    <property type="entry name" value="HisRS/HisZ"/>
</dbReference>
<evidence type="ECO:0000256" key="11">
    <source>
        <dbReference type="HAMAP-Rule" id="MF_00127"/>
    </source>
</evidence>
<feature type="binding site" evidence="12">
    <location>
        <position position="126"/>
    </location>
    <ligand>
        <name>L-histidine</name>
        <dbReference type="ChEBI" id="CHEBI:57595"/>
    </ligand>
</feature>
<evidence type="ECO:0000256" key="4">
    <source>
        <dbReference type="ARBA" id="ARBA00022490"/>
    </source>
</evidence>
<dbReference type="STRING" id="39480.EUAN_11740"/>
<dbReference type="NCBIfam" id="TIGR00442">
    <property type="entry name" value="hisS"/>
    <property type="match status" value="1"/>
</dbReference>
<dbReference type="SUPFAM" id="SSF55681">
    <property type="entry name" value="Class II aaRS and biotin synthetases"/>
    <property type="match status" value="1"/>
</dbReference>
<dbReference type="InterPro" id="IPR045864">
    <property type="entry name" value="aa-tRNA-synth_II/BPL/LPL"/>
</dbReference>
<evidence type="ECO:0000256" key="1">
    <source>
        <dbReference type="ARBA" id="ARBA00004496"/>
    </source>
</evidence>
<dbReference type="RefSeq" id="WP_071062626.1">
    <property type="nucleotide sequence ID" value="NZ_MKIE01000003.1"/>
</dbReference>
<evidence type="ECO:0000256" key="7">
    <source>
        <dbReference type="ARBA" id="ARBA00022840"/>
    </source>
</evidence>
<comment type="similarity">
    <text evidence="2 11">Belongs to the class-II aminoacyl-tRNA synthetase family.</text>
</comment>
<proteinExistence type="inferred from homology"/>
<evidence type="ECO:0000256" key="9">
    <source>
        <dbReference type="ARBA" id="ARBA00023146"/>
    </source>
</evidence>
<dbReference type="CDD" id="cd00859">
    <property type="entry name" value="HisRS_anticodon"/>
    <property type="match status" value="1"/>
</dbReference>
<dbReference type="PROSITE" id="PS50862">
    <property type="entry name" value="AA_TRNA_LIGASE_II"/>
    <property type="match status" value="1"/>
</dbReference>
<dbReference type="Proteomes" id="UP000180254">
    <property type="component" value="Unassembled WGS sequence"/>
</dbReference>
<dbReference type="InterPro" id="IPR036621">
    <property type="entry name" value="Anticodon-bd_dom_sf"/>
</dbReference>
<evidence type="ECO:0000256" key="3">
    <source>
        <dbReference type="ARBA" id="ARBA00011738"/>
    </source>
</evidence>
<keyword evidence="8 11" id="KW-0648">Protein biosynthesis</keyword>
<dbReference type="Gene3D" id="3.40.50.800">
    <property type="entry name" value="Anticodon-binding domain"/>
    <property type="match status" value="1"/>
</dbReference>
<evidence type="ECO:0000256" key="10">
    <source>
        <dbReference type="ARBA" id="ARBA00047639"/>
    </source>
</evidence>
<evidence type="ECO:0000256" key="2">
    <source>
        <dbReference type="ARBA" id="ARBA00008226"/>
    </source>
</evidence>
<dbReference type="PANTHER" id="PTHR43707">
    <property type="entry name" value="HISTIDYL-TRNA SYNTHETASE"/>
    <property type="match status" value="1"/>
</dbReference>
<dbReference type="FunFam" id="3.30.930.10:FF:000005">
    <property type="entry name" value="Histidine--tRNA ligase"/>
    <property type="match status" value="1"/>
</dbReference>
<comment type="subunit">
    <text evidence="3 11">Homodimer.</text>
</comment>
<dbReference type="AlphaFoldDB" id="A0A1S1VA56"/>
<comment type="subcellular location">
    <subcellularLocation>
        <location evidence="1 11">Cytoplasm</location>
    </subcellularLocation>
</comment>
<name>A0A1S1VA56_9FIRM</name>
<accession>A0A1S1VA56</accession>